<dbReference type="Gene3D" id="3.40.50.720">
    <property type="entry name" value="NAD(P)-binding Rossmann-like Domain"/>
    <property type="match status" value="1"/>
</dbReference>
<dbReference type="Proteomes" id="UP001057738">
    <property type="component" value="Plasmid psa3239"/>
</dbReference>
<dbReference type="EMBL" id="CP102516">
    <property type="protein sequence ID" value="UUY52577.1"/>
    <property type="molecule type" value="Genomic_DNA"/>
</dbReference>
<dbReference type="InterPro" id="IPR051604">
    <property type="entry name" value="Ergot_Alk_Oxidoreductase"/>
</dbReference>
<evidence type="ECO:0000313" key="3">
    <source>
        <dbReference type="EMBL" id="UUY52577.1"/>
    </source>
</evidence>
<feature type="region of interest" description="Disordered" evidence="1">
    <location>
        <begin position="263"/>
        <end position="283"/>
    </location>
</feature>
<dbReference type="InterPro" id="IPR008030">
    <property type="entry name" value="NmrA-like"/>
</dbReference>
<evidence type="ECO:0000313" key="4">
    <source>
        <dbReference type="Proteomes" id="UP001057738"/>
    </source>
</evidence>
<sequence length="283" mass="29951">MTTLVTGATGNTGRHIVAELVRRGEAVRALTRDPAAAAGRLPAGVELVPGTHTAPAGLDAALAGATRLHITVTAGLAEVGPELVRRAVDAGVRRITVLWGGGVGPVEQAVAESGVEWTRLEPQEFMSNTLGWAESVRTEGVVREPYDFPSALVHEADIAAVAAAALLDDEHAGRAYNLTGPESLTPRERITILSRVTGRAIDFVPITHELALDRLIATGVSRADAEYVVGWYATPTSDSTTVVDTVERITGRPARTFAQWAAEHADRFRERPVPPPGGSGVRR</sequence>
<geneLocation type="plasmid" evidence="3 4">
    <name>psa3239</name>
</geneLocation>
<organism evidence="3 4">
    <name type="scientific">Streptomyces yangpuensis</name>
    <dbReference type="NCBI Taxonomy" id="1648182"/>
    <lineage>
        <taxon>Bacteria</taxon>
        <taxon>Bacillati</taxon>
        <taxon>Actinomycetota</taxon>
        <taxon>Actinomycetes</taxon>
        <taxon>Kitasatosporales</taxon>
        <taxon>Streptomycetaceae</taxon>
        <taxon>Streptomyces</taxon>
    </lineage>
</organism>
<reference evidence="3" key="1">
    <citation type="submission" date="2022-08" db="EMBL/GenBank/DDBJ databases">
        <authorList>
            <person name="Tian L."/>
        </authorList>
    </citation>
    <scope>NUCLEOTIDE SEQUENCE</scope>
    <source>
        <strain evidence="3">CM253</strain>
        <plasmid evidence="3">psa3239</plasmid>
    </source>
</reference>
<proteinExistence type="predicted"/>
<dbReference type="PANTHER" id="PTHR43162">
    <property type="match status" value="1"/>
</dbReference>
<dbReference type="GeneID" id="95578860"/>
<protein>
    <submittedName>
        <fullName evidence="3">NmrA family NAD(P)-binding protein</fullName>
    </submittedName>
</protein>
<dbReference type="SUPFAM" id="SSF51735">
    <property type="entry name" value="NAD(P)-binding Rossmann-fold domains"/>
    <property type="match status" value="1"/>
</dbReference>
<dbReference type="Gene3D" id="3.90.25.10">
    <property type="entry name" value="UDP-galactose 4-epimerase, domain 1"/>
    <property type="match status" value="1"/>
</dbReference>
<dbReference type="Pfam" id="PF05368">
    <property type="entry name" value="NmrA"/>
    <property type="match status" value="1"/>
</dbReference>
<dbReference type="PANTHER" id="PTHR43162:SF1">
    <property type="entry name" value="PRESTALK A DIFFERENTIATION PROTEIN A"/>
    <property type="match status" value="1"/>
</dbReference>
<gene>
    <name evidence="3" type="ORF">NRK68_35565</name>
</gene>
<accession>A0ABY5Q8R9</accession>
<feature type="domain" description="NmrA-like" evidence="2">
    <location>
        <begin position="3"/>
        <end position="95"/>
    </location>
</feature>
<name>A0ABY5Q8R9_9ACTN</name>
<evidence type="ECO:0000259" key="2">
    <source>
        <dbReference type="Pfam" id="PF05368"/>
    </source>
</evidence>
<dbReference type="RefSeq" id="WP_257858303.1">
    <property type="nucleotide sequence ID" value="NZ_CP102516.1"/>
</dbReference>
<keyword evidence="4" id="KW-1185">Reference proteome</keyword>
<keyword evidence="3" id="KW-0614">Plasmid</keyword>
<dbReference type="InterPro" id="IPR036291">
    <property type="entry name" value="NAD(P)-bd_dom_sf"/>
</dbReference>
<feature type="compositionally biased region" description="Basic and acidic residues" evidence="1">
    <location>
        <begin position="263"/>
        <end position="272"/>
    </location>
</feature>
<evidence type="ECO:0000256" key="1">
    <source>
        <dbReference type="SAM" id="MobiDB-lite"/>
    </source>
</evidence>